<accession>A0A7W9FCX0</accession>
<dbReference type="CDD" id="cd01038">
    <property type="entry name" value="Endonuclease_DUF559"/>
    <property type="match status" value="1"/>
</dbReference>
<dbReference type="AlphaFoldDB" id="A0A7W9FCX0"/>
<keyword evidence="2" id="KW-0540">Nuclease</keyword>
<reference evidence="2 3" key="1">
    <citation type="submission" date="2020-08" db="EMBL/GenBank/DDBJ databases">
        <title>Genomic Encyclopedia of Type Strains, Phase IV (KMG-IV): sequencing the most valuable type-strain genomes for metagenomic binning, comparative biology and taxonomic classification.</title>
        <authorList>
            <person name="Goeker M."/>
        </authorList>
    </citation>
    <scope>NUCLEOTIDE SEQUENCE [LARGE SCALE GENOMIC DNA]</scope>
    <source>
        <strain evidence="2 3">DSM 4737</strain>
    </source>
</reference>
<sequence length="99" mass="12012">MRREPVVHERKLWRLLRDRRLDGMKFRRQMVIGPYVVDFVCLGHRLIVEADGPFHDESRDAARDTWLTRQGFRVLRFPNAQIEQRDWEVVARIIETVKR</sequence>
<feature type="domain" description="DUF559" evidence="1">
    <location>
        <begin position="1"/>
        <end position="97"/>
    </location>
</feature>
<dbReference type="PANTHER" id="PTHR38590">
    <property type="entry name" value="BLL0828 PROTEIN"/>
    <property type="match status" value="1"/>
</dbReference>
<dbReference type="Proteomes" id="UP000545037">
    <property type="component" value="Unassembled WGS sequence"/>
</dbReference>
<dbReference type="InterPro" id="IPR047216">
    <property type="entry name" value="Endonuclease_DUF559_bact"/>
</dbReference>
<dbReference type="InterPro" id="IPR007569">
    <property type="entry name" value="DUF559"/>
</dbReference>
<dbReference type="EMBL" id="JACHOR010000001">
    <property type="protein sequence ID" value="MBB5744851.1"/>
    <property type="molecule type" value="Genomic_DNA"/>
</dbReference>
<keyword evidence="2" id="KW-0255">Endonuclease</keyword>
<keyword evidence="3" id="KW-1185">Reference proteome</keyword>
<evidence type="ECO:0000313" key="3">
    <source>
        <dbReference type="Proteomes" id="UP000545037"/>
    </source>
</evidence>
<evidence type="ECO:0000313" key="2">
    <source>
        <dbReference type="EMBL" id="MBB5744851.1"/>
    </source>
</evidence>
<dbReference type="RefSeq" id="WP_183211806.1">
    <property type="nucleotide sequence ID" value="NZ_JACHOR010000001.1"/>
</dbReference>
<gene>
    <name evidence="2" type="ORF">GGR13_000423</name>
</gene>
<dbReference type="Pfam" id="PF04480">
    <property type="entry name" value="DUF559"/>
    <property type="match status" value="1"/>
</dbReference>
<dbReference type="SUPFAM" id="SSF52980">
    <property type="entry name" value="Restriction endonuclease-like"/>
    <property type="match status" value="1"/>
</dbReference>
<comment type="caution">
    <text evidence="2">The sequence shown here is derived from an EMBL/GenBank/DDBJ whole genome shotgun (WGS) entry which is preliminary data.</text>
</comment>
<proteinExistence type="predicted"/>
<dbReference type="Gene3D" id="3.40.960.10">
    <property type="entry name" value="VSR Endonuclease"/>
    <property type="match status" value="1"/>
</dbReference>
<dbReference type="InterPro" id="IPR011335">
    <property type="entry name" value="Restrct_endonuc-II-like"/>
</dbReference>
<name>A0A7W9FCX0_9CAUL</name>
<dbReference type="GO" id="GO:0004519">
    <property type="term" value="F:endonuclease activity"/>
    <property type="evidence" value="ECO:0007669"/>
    <property type="project" value="UniProtKB-KW"/>
</dbReference>
<protein>
    <submittedName>
        <fullName evidence="2">Very-short-patch-repair endonuclease</fullName>
    </submittedName>
</protein>
<organism evidence="2 3">
    <name type="scientific">Brevundimonas variabilis</name>
    <dbReference type="NCBI Taxonomy" id="74312"/>
    <lineage>
        <taxon>Bacteria</taxon>
        <taxon>Pseudomonadati</taxon>
        <taxon>Pseudomonadota</taxon>
        <taxon>Alphaproteobacteria</taxon>
        <taxon>Caulobacterales</taxon>
        <taxon>Caulobacteraceae</taxon>
        <taxon>Brevundimonas</taxon>
    </lineage>
</organism>
<keyword evidence="2" id="KW-0378">Hydrolase</keyword>
<evidence type="ECO:0000259" key="1">
    <source>
        <dbReference type="Pfam" id="PF04480"/>
    </source>
</evidence>
<dbReference type="PANTHER" id="PTHR38590:SF1">
    <property type="entry name" value="BLL0828 PROTEIN"/>
    <property type="match status" value="1"/>
</dbReference>